<dbReference type="AlphaFoldDB" id="J9FW96"/>
<name>J9FW96_9ZZZZ</name>
<evidence type="ECO:0000313" key="2">
    <source>
        <dbReference type="EMBL" id="EJW98798.1"/>
    </source>
</evidence>
<organism evidence="2">
    <name type="scientific">gut metagenome</name>
    <dbReference type="NCBI Taxonomy" id="749906"/>
    <lineage>
        <taxon>unclassified sequences</taxon>
        <taxon>metagenomes</taxon>
        <taxon>organismal metagenomes</taxon>
    </lineage>
</organism>
<dbReference type="EMBL" id="AMCI01004094">
    <property type="protein sequence ID" value="EJW98798.1"/>
    <property type="molecule type" value="Genomic_DNA"/>
</dbReference>
<reference evidence="2" key="1">
    <citation type="journal article" date="2012" name="PLoS ONE">
        <title>Gene sets for utilization of primary and secondary nutrition supplies in the distal gut of endangered iberian lynx.</title>
        <authorList>
            <person name="Alcaide M."/>
            <person name="Messina E."/>
            <person name="Richter M."/>
            <person name="Bargiela R."/>
            <person name="Peplies J."/>
            <person name="Huws S.A."/>
            <person name="Newbold C.J."/>
            <person name="Golyshin P.N."/>
            <person name="Simon M.A."/>
            <person name="Lopez G."/>
            <person name="Yakimov M.M."/>
            <person name="Ferrer M."/>
        </authorList>
    </citation>
    <scope>NUCLEOTIDE SEQUENCE</scope>
</reference>
<feature type="region of interest" description="Disordered" evidence="1">
    <location>
        <begin position="1"/>
        <end position="37"/>
    </location>
</feature>
<feature type="compositionally biased region" description="Polar residues" evidence="1">
    <location>
        <begin position="7"/>
        <end position="29"/>
    </location>
</feature>
<accession>J9FW96</accession>
<evidence type="ECO:0000256" key="1">
    <source>
        <dbReference type="SAM" id="MobiDB-lite"/>
    </source>
</evidence>
<gene>
    <name evidence="2" type="ORF">EVA_13095</name>
</gene>
<protein>
    <submittedName>
        <fullName evidence="2">Uncharacterized protein</fullName>
    </submittedName>
</protein>
<proteinExistence type="predicted"/>
<sequence length="37" mass="4011">MSRQGRHNSSSKSSVRTEGFNISQNSGSARRIDTGNT</sequence>
<comment type="caution">
    <text evidence="2">The sequence shown here is derived from an EMBL/GenBank/DDBJ whole genome shotgun (WGS) entry which is preliminary data.</text>
</comment>